<reference evidence="2" key="1">
    <citation type="submission" date="2023-10" db="EMBL/GenBank/DDBJ databases">
        <authorList>
            <person name="Chen Y."/>
            <person name="Shah S."/>
            <person name="Dougan E. K."/>
            <person name="Thang M."/>
            <person name="Chan C."/>
        </authorList>
    </citation>
    <scope>NUCLEOTIDE SEQUENCE [LARGE SCALE GENOMIC DNA]</scope>
</reference>
<dbReference type="EMBL" id="CAUYUJ010003730">
    <property type="protein sequence ID" value="CAK0806525.1"/>
    <property type="molecule type" value="Genomic_DNA"/>
</dbReference>
<sequence>GYHPGAAPRQGVSPARSGAAAGDALQEGQADDLGGLGFGDLGWSTIQGYVFGVDGNVAADEDEGSSEEYNVWGDEEDGEDLQRRISESKDSVNILARGGVRRRLLPASMSALNAGQGARARRRPRPRAADPPQRP</sequence>
<feature type="region of interest" description="Disordered" evidence="1">
    <location>
        <begin position="57"/>
        <end position="81"/>
    </location>
</feature>
<proteinExistence type="predicted"/>
<evidence type="ECO:0008006" key="4">
    <source>
        <dbReference type="Google" id="ProtNLM"/>
    </source>
</evidence>
<feature type="non-terminal residue" evidence="2">
    <location>
        <position position="1"/>
    </location>
</feature>
<dbReference type="Proteomes" id="UP001189429">
    <property type="component" value="Unassembled WGS sequence"/>
</dbReference>
<feature type="non-terminal residue" evidence="2">
    <location>
        <position position="135"/>
    </location>
</feature>
<comment type="caution">
    <text evidence="2">The sequence shown here is derived from an EMBL/GenBank/DDBJ whole genome shotgun (WGS) entry which is preliminary data.</text>
</comment>
<evidence type="ECO:0000256" key="1">
    <source>
        <dbReference type="SAM" id="MobiDB-lite"/>
    </source>
</evidence>
<gene>
    <name evidence="2" type="ORF">PCOR1329_LOCUS12717</name>
</gene>
<organism evidence="2 3">
    <name type="scientific">Prorocentrum cordatum</name>
    <dbReference type="NCBI Taxonomy" id="2364126"/>
    <lineage>
        <taxon>Eukaryota</taxon>
        <taxon>Sar</taxon>
        <taxon>Alveolata</taxon>
        <taxon>Dinophyceae</taxon>
        <taxon>Prorocentrales</taxon>
        <taxon>Prorocentraceae</taxon>
        <taxon>Prorocentrum</taxon>
    </lineage>
</organism>
<feature type="region of interest" description="Disordered" evidence="1">
    <location>
        <begin position="107"/>
        <end position="135"/>
    </location>
</feature>
<keyword evidence="3" id="KW-1185">Reference proteome</keyword>
<evidence type="ECO:0000313" key="2">
    <source>
        <dbReference type="EMBL" id="CAK0806525.1"/>
    </source>
</evidence>
<name>A0ABN9QMI7_9DINO</name>
<evidence type="ECO:0000313" key="3">
    <source>
        <dbReference type="Proteomes" id="UP001189429"/>
    </source>
</evidence>
<accession>A0ABN9QMI7</accession>
<feature type="region of interest" description="Disordered" evidence="1">
    <location>
        <begin position="1"/>
        <end position="37"/>
    </location>
</feature>
<protein>
    <recommendedName>
        <fullName evidence="4">Condensin complex subunit 2</fullName>
    </recommendedName>
</protein>